<proteinExistence type="predicted"/>
<keyword evidence="1" id="KW-0732">Signal</keyword>
<name>A0A0A5HN04_PHOS4</name>
<dbReference type="Proteomes" id="UP000030451">
    <property type="component" value="Unassembled WGS sequence"/>
</dbReference>
<evidence type="ECO:0000313" key="3">
    <source>
        <dbReference type="Proteomes" id="UP000030451"/>
    </source>
</evidence>
<dbReference type="EMBL" id="JRWP01000059">
    <property type="protein sequence ID" value="KGY06932.1"/>
    <property type="molecule type" value="Genomic_DNA"/>
</dbReference>
<dbReference type="AlphaFoldDB" id="A0A0A5HN04"/>
<feature type="signal peptide" evidence="1">
    <location>
        <begin position="1"/>
        <end position="18"/>
    </location>
</feature>
<dbReference type="STRING" id="379097.SE23_02885"/>
<evidence type="ECO:0000256" key="1">
    <source>
        <dbReference type="SAM" id="SignalP"/>
    </source>
</evidence>
<feature type="chain" id="PRO_5002023172" description="Lipoprotein" evidence="1">
    <location>
        <begin position="19"/>
        <end position="155"/>
    </location>
</feature>
<organism evidence="2 3">
    <name type="scientific">Photobacterium sp. (strain ATCC 43367)</name>
    <dbReference type="NCBI Taxonomy" id="379097"/>
    <lineage>
        <taxon>Bacteria</taxon>
        <taxon>Pseudomonadati</taxon>
        <taxon>Pseudomonadota</taxon>
        <taxon>Gammaproteobacteria</taxon>
        <taxon>Vibrionales</taxon>
        <taxon>Vibrionaceae</taxon>
        <taxon>Vibrio</taxon>
        <taxon>Vibrio oreintalis group</taxon>
    </lineage>
</organism>
<sequence>MLKRLLFLVLLCSSTLYAAEFEGCYLVKDDIASAVTGETEERTSYMHVTRVAEDYFVEGTLFGANFHVCSVGSTSEDAAGPLKMTREGNVLVYRESSDDEDFPFSCELSVSREGDMLVFKDEGGQCSYGVFACGARIGLNGIEIPKVDAECPTEK</sequence>
<reference evidence="2 3" key="1">
    <citation type="submission" date="2014-10" db="EMBL/GenBank/DDBJ databases">
        <title>Genome sequencing of Vibrio sinaloensis T08.</title>
        <authorList>
            <person name="Chan K.-G."/>
            <person name="Mohamad N.I."/>
        </authorList>
    </citation>
    <scope>NUCLEOTIDE SEQUENCE [LARGE SCALE GENOMIC DNA]</scope>
    <source>
        <strain evidence="2 3">T08</strain>
    </source>
</reference>
<gene>
    <name evidence="2" type="ORF">NM06_19595</name>
</gene>
<protein>
    <recommendedName>
        <fullName evidence="4">Lipoprotein</fullName>
    </recommendedName>
</protein>
<accession>A0A0A5HN04</accession>
<dbReference type="OrthoDB" id="6312836at2"/>
<evidence type="ECO:0000313" key="2">
    <source>
        <dbReference type="EMBL" id="KGY06932.1"/>
    </source>
</evidence>
<comment type="caution">
    <text evidence="2">The sequence shown here is derived from an EMBL/GenBank/DDBJ whole genome shotgun (WGS) entry which is preliminary data.</text>
</comment>
<dbReference type="RefSeq" id="WP_038193173.1">
    <property type="nucleotide sequence ID" value="NZ_JRWP01000059.1"/>
</dbReference>
<evidence type="ECO:0008006" key="4">
    <source>
        <dbReference type="Google" id="ProtNLM"/>
    </source>
</evidence>